<dbReference type="OrthoDB" id="5865975at2759"/>
<dbReference type="FunFam" id="3.30.420.10:FF:000032">
    <property type="entry name" value="Retrovirus-related Pol polyprotein from transposon 297-like Protein"/>
    <property type="match status" value="1"/>
</dbReference>
<dbReference type="AlphaFoldDB" id="A0A0V1HPA0"/>
<evidence type="ECO:0000259" key="1">
    <source>
        <dbReference type="PROSITE" id="PS50994"/>
    </source>
</evidence>
<sequence>MQIHPIGQPFQRVGMDLVGPLEETRRGNRYILNGIFCRYGAPETLHSDQGRNFETDVIAEVCRLFGIAKTRTIAYHPQSDGLVERMNRTLIDMLAKVPIDQPVDWDVHLDRVLLAYRSSVHHTTGATPCRIIFGRMLRLPVDVIYGLPRGAQAETTGVYVQRLRHELEGLFDTVRTKAGLEQRRQKIWRDKKAHGHVHEPGDQVWLQVPV</sequence>
<gene>
    <name evidence="2" type="primary">K02A2.6</name>
    <name evidence="2" type="ORF">T11_8712</name>
</gene>
<dbReference type="PANTHER" id="PTHR37984">
    <property type="entry name" value="PROTEIN CBG26694"/>
    <property type="match status" value="1"/>
</dbReference>
<dbReference type="EMBL" id="JYDP01000039">
    <property type="protein sequence ID" value="KRZ12600.1"/>
    <property type="molecule type" value="Genomic_DNA"/>
</dbReference>
<evidence type="ECO:0000313" key="2">
    <source>
        <dbReference type="EMBL" id="KRZ12600.1"/>
    </source>
</evidence>
<keyword evidence="3" id="KW-1185">Reference proteome</keyword>
<reference evidence="2 3" key="1">
    <citation type="submission" date="2015-01" db="EMBL/GenBank/DDBJ databases">
        <title>Evolution of Trichinella species and genotypes.</title>
        <authorList>
            <person name="Korhonen P.K."/>
            <person name="Edoardo P."/>
            <person name="Giuseppe L.R."/>
            <person name="Gasser R.B."/>
        </authorList>
    </citation>
    <scope>NUCLEOTIDE SEQUENCE [LARGE SCALE GENOMIC DNA]</scope>
    <source>
        <strain evidence="2">ISS1029</strain>
    </source>
</reference>
<dbReference type="PANTHER" id="PTHR37984:SF15">
    <property type="entry name" value="INTEGRASE CATALYTIC DOMAIN-CONTAINING PROTEIN"/>
    <property type="match status" value="1"/>
</dbReference>
<feature type="domain" description="Integrase catalytic" evidence="1">
    <location>
        <begin position="1"/>
        <end position="136"/>
    </location>
</feature>
<proteinExistence type="predicted"/>
<dbReference type="Proteomes" id="UP000055024">
    <property type="component" value="Unassembled WGS sequence"/>
</dbReference>
<organism evidence="2 3">
    <name type="scientific">Trichinella zimbabwensis</name>
    <dbReference type="NCBI Taxonomy" id="268475"/>
    <lineage>
        <taxon>Eukaryota</taxon>
        <taxon>Metazoa</taxon>
        <taxon>Ecdysozoa</taxon>
        <taxon>Nematoda</taxon>
        <taxon>Enoplea</taxon>
        <taxon>Dorylaimia</taxon>
        <taxon>Trichinellida</taxon>
        <taxon>Trichinellidae</taxon>
        <taxon>Trichinella</taxon>
    </lineage>
</organism>
<protein>
    <recommendedName>
        <fullName evidence="1">Integrase catalytic domain-containing protein</fullName>
    </recommendedName>
</protein>
<name>A0A0V1HPA0_9BILA</name>
<dbReference type="SUPFAM" id="SSF53098">
    <property type="entry name" value="Ribonuclease H-like"/>
    <property type="match status" value="1"/>
</dbReference>
<dbReference type="GO" id="GO:0003676">
    <property type="term" value="F:nucleic acid binding"/>
    <property type="evidence" value="ECO:0007669"/>
    <property type="project" value="InterPro"/>
</dbReference>
<dbReference type="InterPro" id="IPR050951">
    <property type="entry name" value="Retrovirus_Pol_polyprotein"/>
</dbReference>
<dbReference type="InterPro" id="IPR012337">
    <property type="entry name" value="RNaseH-like_sf"/>
</dbReference>
<dbReference type="Gene3D" id="3.30.420.10">
    <property type="entry name" value="Ribonuclease H-like superfamily/Ribonuclease H"/>
    <property type="match status" value="1"/>
</dbReference>
<dbReference type="PROSITE" id="PS50994">
    <property type="entry name" value="INTEGRASE"/>
    <property type="match status" value="1"/>
</dbReference>
<accession>A0A0V1HPA0</accession>
<dbReference type="InterPro" id="IPR036397">
    <property type="entry name" value="RNaseH_sf"/>
</dbReference>
<comment type="caution">
    <text evidence="2">The sequence shown here is derived from an EMBL/GenBank/DDBJ whole genome shotgun (WGS) entry which is preliminary data.</text>
</comment>
<dbReference type="GO" id="GO:0015074">
    <property type="term" value="P:DNA integration"/>
    <property type="evidence" value="ECO:0007669"/>
    <property type="project" value="InterPro"/>
</dbReference>
<dbReference type="InterPro" id="IPR001584">
    <property type="entry name" value="Integrase_cat-core"/>
</dbReference>
<evidence type="ECO:0000313" key="3">
    <source>
        <dbReference type="Proteomes" id="UP000055024"/>
    </source>
</evidence>